<evidence type="ECO:0000256" key="2">
    <source>
        <dbReference type="ARBA" id="ARBA00022963"/>
    </source>
</evidence>
<dbReference type="EMBL" id="KP262443">
    <property type="protein sequence ID" value="AJD73957.1"/>
    <property type="molecule type" value="Genomic_DNA"/>
</dbReference>
<evidence type="ECO:0000259" key="4">
    <source>
        <dbReference type="PROSITE" id="PS51635"/>
    </source>
</evidence>
<evidence type="ECO:0000256" key="1">
    <source>
        <dbReference type="ARBA" id="ARBA00022801"/>
    </source>
</evidence>
<dbReference type="SUPFAM" id="SSF52151">
    <property type="entry name" value="FabD/lysophospholipase-like"/>
    <property type="match status" value="1"/>
</dbReference>
<dbReference type="PANTHER" id="PTHR14226">
    <property type="entry name" value="NEUROPATHY TARGET ESTERASE/SWISS CHEESE D.MELANOGASTER"/>
    <property type="match status" value="1"/>
</dbReference>
<proteinExistence type="predicted"/>
<dbReference type="GO" id="GO:0016042">
    <property type="term" value="P:lipid catabolic process"/>
    <property type="evidence" value="ECO:0007669"/>
    <property type="project" value="UniProtKB-KW"/>
</dbReference>
<dbReference type="PANTHER" id="PTHR14226:SF78">
    <property type="entry name" value="SLR0060 PROTEIN"/>
    <property type="match status" value="1"/>
</dbReference>
<dbReference type="InterPro" id="IPR050301">
    <property type="entry name" value="NTE"/>
</dbReference>
<name>A0A0B4ZTW2_9ZZZZ</name>
<accession>A0A0B4ZTW2</accession>
<sequence>MKIGISFTGGGARGISHLGVMQALQEVGIEASYFTGTSAGAIVGALLATEMSPRKILMEINSLNLLKYFRPAISWSGLIKMDKVEDLLHQFLPEDSFDSLKIPLAISATDYLNGKSVIFDKGPLIKPIMAASSIPFVFDPVEINGVKYVDGGIMNNLPVEPLMENCDFIIGSNCNYGGPIETFGSMRDVLERSLLLAINQNVQNRAKFCDVFIDPPEIRKFKIYHVNKADELFDVGYQFTKELIKTDIALKKILK</sequence>
<dbReference type="Pfam" id="PF01734">
    <property type="entry name" value="Patatin"/>
    <property type="match status" value="1"/>
</dbReference>
<dbReference type="GO" id="GO:0016787">
    <property type="term" value="F:hydrolase activity"/>
    <property type="evidence" value="ECO:0007669"/>
    <property type="project" value="UniProtKB-KW"/>
</dbReference>
<organism evidence="5">
    <name type="scientific">uncultured microorganism</name>
    <dbReference type="NCBI Taxonomy" id="358574"/>
    <lineage>
        <taxon>unclassified sequences</taxon>
        <taxon>environmental samples</taxon>
    </lineage>
</organism>
<feature type="domain" description="PNPLA" evidence="4">
    <location>
        <begin position="5"/>
        <end position="163"/>
    </location>
</feature>
<keyword evidence="3" id="KW-0443">Lipid metabolism</keyword>
<evidence type="ECO:0000313" key="5">
    <source>
        <dbReference type="EMBL" id="AJD73957.1"/>
    </source>
</evidence>
<dbReference type="InterPro" id="IPR016035">
    <property type="entry name" value="Acyl_Trfase/lysoPLipase"/>
</dbReference>
<dbReference type="InterPro" id="IPR002641">
    <property type="entry name" value="PNPLA_dom"/>
</dbReference>
<dbReference type="AlphaFoldDB" id="A0A0B4ZTW2"/>
<evidence type="ECO:0000256" key="3">
    <source>
        <dbReference type="ARBA" id="ARBA00023098"/>
    </source>
</evidence>
<dbReference type="PROSITE" id="PS51635">
    <property type="entry name" value="PNPLA"/>
    <property type="match status" value="1"/>
</dbReference>
<dbReference type="CDD" id="cd07205">
    <property type="entry name" value="Pat_PNPLA6_PNPLA7_NTE1_like"/>
    <property type="match status" value="1"/>
</dbReference>
<protein>
    <submittedName>
        <fullName evidence="5">Patatin-like phospholipase</fullName>
    </submittedName>
</protein>
<keyword evidence="1" id="KW-0378">Hydrolase</keyword>
<reference evidence="5" key="1">
    <citation type="submission" date="2014-12" db="EMBL/GenBank/DDBJ databases">
        <title>Screening of lipase, protease and cellulase gene production in a fosmid metagenomic library from Lake Elementaita.</title>
        <authorList>
            <person name="Akanga J.O."/>
            <person name="Boga H.I."/>
            <person name="Klenk H.-P."/>
        </authorList>
    </citation>
    <scope>NUCLEOTIDE SEQUENCE</scope>
</reference>
<keyword evidence="2" id="KW-0442">Lipid degradation</keyword>
<dbReference type="Gene3D" id="3.40.1090.10">
    <property type="entry name" value="Cytosolic phospholipase A2 catalytic domain"/>
    <property type="match status" value="2"/>
</dbReference>